<dbReference type="EMBL" id="VOHS01000002">
    <property type="protein sequence ID" value="TWW02218.1"/>
    <property type="molecule type" value="Genomic_DNA"/>
</dbReference>
<dbReference type="RefSeq" id="WP_146303781.1">
    <property type="nucleotide sequence ID" value="NZ_VOHS01000002.1"/>
</dbReference>
<comment type="caution">
    <text evidence="1">The sequence shown here is derived from an EMBL/GenBank/DDBJ whole genome shotgun (WGS) entry which is preliminary data.</text>
</comment>
<sequence length="373" mass="41906">MIAIPQLKNKFFCIVDRHSPELTAMVSSYLIEENYYLPIFEIQAVTAPRTHPIANPPDEHTFSQERAEEVATSIRNAIVKLNGAENIIVVGLSEDQKTYLQLPDGFNIITIDCPEDINIFLSPFFEEQRPILSCQPDEILKGLQQAVLTKHWLKIDLQAAPLTFTNNANGSCVVIEDDQSAMAVAAVNYALSVQAEVIVVSPLIDGEERDILYYFSDWKLHGDLSAYDRILNAINTRIGAFSFSGYDYVTFFTAGIPYSLTVGAITCCTYVHMHCWPDHFTFNNILYATQSGTGAGLVFSPLDFNSPVLPSANREIENVSKELSQINIHIHQLVGKQATMYNLSHHLQHYPYDLLHICSHGGKYRVREFARNS</sequence>
<organism evidence="1 2">
    <name type="scientific">Chitinophaga pinensis</name>
    <dbReference type="NCBI Taxonomy" id="79329"/>
    <lineage>
        <taxon>Bacteria</taxon>
        <taxon>Pseudomonadati</taxon>
        <taxon>Bacteroidota</taxon>
        <taxon>Chitinophagia</taxon>
        <taxon>Chitinophagales</taxon>
        <taxon>Chitinophagaceae</taxon>
        <taxon>Chitinophaga</taxon>
    </lineage>
</organism>
<gene>
    <name evidence="1" type="ORF">FEF09_03485</name>
</gene>
<evidence type="ECO:0000313" key="2">
    <source>
        <dbReference type="Proteomes" id="UP000318815"/>
    </source>
</evidence>
<protein>
    <recommendedName>
        <fullName evidence="3">CHAT domain-containing protein</fullName>
    </recommendedName>
</protein>
<reference evidence="1 2" key="1">
    <citation type="submission" date="2019-08" db="EMBL/GenBank/DDBJ databases">
        <title>Whole genome sequencing of chitin degrading bacteria Chitinophaga pinensis YS16.</title>
        <authorList>
            <person name="Singh R.P."/>
            <person name="Manchanda G."/>
            <person name="Maurya I.K."/>
            <person name="Joshi N.K."/>
            <person name="Srivastava A.K."/>
        </authorList>
    </citation>
    <scope>NUCLEOTIDE SEQUENCE [LARGE SCALE GENOMIC DNA]</scope>
    <source>
        <strain evidence="1 2">YS-16</strain>
    </source>
</reference>
<name>A0A5C6LZX6_9BACT</name>
<evidence type="ECO:0008006" key="3">
    <source>
        <dbReference type="Google" id="ProtNLM"/>
    </source>
</evidence>
<evidence type="ECO:0000313" key="1">
    <source>
        <dbReference type="EMBL" id="TWW02218.1"/>
    </source>
</evidence>
<dbReference type="Proteomes" id="UP000318815">
    <property type="component" value="Unassembled WGS sequence"/>
</dbReference>
<dbReference type="OrthoDB" id="8773014at2"/>
<accession>A0A5C6LZX6</accession>
<keyword evidence="2" id="KW-1185">Reference proteome</keyword>
<proteinExistence type="predicted"/>
<dbReference type="AlphaFoldDB" id="A0A5C6LZX6"/>